<reference evidence="1 2" key="1">
    <citation type="submission" date="2019-06" db="EMBL/GenBank/DDBJ databases">
        <title>Draft genome of C. phoceense Strain 272.</title>
        <authorList>
            <person name="Pacheco L.G.C."/>
            <person name="Barberis C.M."/>
            <person name="Almuzara M.N."/>
            <person name="Traglia G.M."/>
            <person name="Santos C.S."/>
            <person name="Rocha D.J.P.G."/>
            <person name="Aguiar E.R.G.R."/>
            <person name="Vay C.A."/>
        </authorList>
    </citation>
    <scope>NUCLEOTIDE SEQUENCE [LARGE SCALE GENOMIC DNA]</scope>
    <source>
        <strain evidence="1 2">272</strain>
    </source>
</reference>
<evidence type="ECO:0000313" key="2">
    <source>
        <dbReference type="Proteomes" id="UP000318080"/>
    </source>
</evidence>
<dbReference type="Proteomes" id="UP000318080">
    <property type="component" value="Unassembled WGS sequence"/>
</dbReference>
<dbReference type="STRING" id="1686286.GCA_900092335_02634"/>
<dbReference type="RefSeq" id="WP_141628855.1">
    <property type="nucleotide sequence ID" value="NZ_VHIR01000007.1"/>
</dbReference>
<dbReference type="AlphaFoldDB" id="A0A540R771"/>
<keyword evidence="2" id="KW-1185">Reference proteome</keyword>
<dbReference type="EMBL" id="VHIR01000007">
    <property type="protein sequence ID" value="TQE43595.1"/>
    <property type="molecule type" value="Genomic_DNA"/>
</dbReference>
<organism evidence="1 2">
    <name type="scientific">Corynebacterium phoceense</name>
    <dbReference type="NCBI Taxonomy" id="1686286"/>
    <lineage>
        <taxon>Bacteria</taxon>
        <taxon>Bacillati</taxon>
        <taxon>Actinomycetota</taxon>
        <taxon>Actinomycetes</taxon>
        <taxon>Mycobacteriales</taxon>
        <taxon>Corynebacteriaceae</taxon>
        <taxon>Corynebacterium</taxon>
    </lineage>
</organism>
<evidence type="ECO:0000313" key="1">
    <source>
        <dbReference type="EMBL" id="TQE43595.1"/>
    </source>
</evidence>
<comment type="caution">
    <text evidence="1">The sequence shown here is derived from an EMBL/GenBank/DDBJ whole genome shotgun (WGS) entry which is preliminary data.</text>
</comment>
<proteinExistence type="predicted"/>
<accession>A0A540R771</accession>
<gene>
    <name evidence="1" type="ORF">EJK80_06190</name>
</gene>
<name>A0A540R771_9CORY</name>
<sequence>MTINANTIRELLEQATPGPWHVAMLDLHRETGVIDNEHAQANQRLAALAPELAQDWLHMRHALEETREIVKDDQADFGKWDTMDAQSRLRWEIQQIHNILNGDI</sequence>
<protein>
    <submittedName>
        <fullName evidence="1">Uncharacterized protein</fullName>
    </submittedName>
</protein>